<feature type="region of interest" description="Disordered" evidence="3">
    <location>
        <begin position="292"/>
        <end position="318"/>
    </location>
</feature>
<dbReference type="InterPro" id="IPR023365">
    <property type="entry name" value="Sortase_dom-sf"/>
</dbReference>
<feature type="compositionally biased region" description="Basic and acidic residues" evidence="3">
    <location>
        <begin position="302"/>
        <end position="318"/>
    </location>
</feature>
<evidence type="ECO:0000256" key="2">
    <source>
        <dbReference type="PIRSR" id="PIRSR605754-1"/>
    </source>
</evidence>
<dbReference type="SUPFAM" id="SSF63817">
    <property type="entry name" value="Sortase"/>
    <property type="match status" value="1"/>
</dbReference>
<evidence type="ECO:0000256" key="1">
    <source>
        <dbReference type="ARBA" id="ARBA00022801"/>
    </source>
</evidence>
<evidence type="ECO:0000256" key="3">
    <source>
        <dbReference type="SAM" id="MobiDB-lite"/>
    </source>
</evidence>
<dbReference type="GO" id="GO:0016787">
    <property type="term" value="F:hydrolase activity"/>
    <property type="evidence" value="ECO:0007669"/>
    <property type="project" value="UniProtKB-KW"/>
</dbReference>
<dbReference type="InterPro" id="IPR005754">
    <property type="entry name" value="Sortase"/>
</dbReference>
<reference evidence="4 5" key="1">
    <citation type="submission" date="2018-08" db="EMBL/GenBank/DDBJ databases">
        <title>A genome reference for cultivated species of the human gut microbiota.</title>
        <authorList>
            <person name="Zou Y."/>
            <person name="Xue W."/>
            <person name="Luo G."/>
        </authorList>
    </citation>
    <scope>NUCLEOTIDE SEQUENCE [LARGE SCALE GENOMIC DNA]</scope>
    <source>
        <strain evidence="4 5">AM12-10</strain>
    </source>
</reference>
<dbReference type="Pfam" id="PF04203">
    <property type="entry name" value="Sortase"/>
    <property type="match status" value="1"/>
</dbReference>
<name>A0A415C320_BIFBI</name>
<feature type="active site" description="Proton donor/acceptor" evidence="2">
    <location>
        <position position="174"/>
    </location>
</feature>
<dbReference type="Proteomes" id="UP000283727">
    <property type="component" value="Unassembled WGS sequence"/>
</dbReference>
<dbReference type="NCBIfam" id="TIGR01076">
    <property type="entry name" value="sortase_fam"/>
    <property type="match status" value="1"/>
</dbReference>
<organism evidence="4 5">
    <name type="scientific">Bifidobacterium bifidum</name>
    <dbReference type="NCBI Taxonomy" id="1681"/>
    <lineage>
        <taxon>Bacteria</taxon>
        <taxon>Bacillati</taxon>
        <taxon>Actinomycetota</taxon>
        <taxon>Actinomycetes</taxon>
        <taxon>Bifidobacteriales</taxon>
        <taxon>Bifidobacteriaceae</taxon>
        <taxon>Bifidobacterium</taxon>
    </lineage>
</organism>
<accession>A0A415C320</accession>
<dbReference type="Gene3D" id="2.40.260.10">
    <property type="entry name" value="Sortase"/>
    <property type="match status" value="1"/>
</dbReference>
<dbReference type="CDD" id="cd05827">
    <property type="entry name" value="Sortase_C"/>
    <property type="match status" value="1"/>
</dbReference>
<proteinExistence type="predicted"/>
<dbReference type="InterPro" id="IPR042002">
    <property type="entry name" value="Sortase_C"/>
</dbReference>
<protein>
    <submittedName>
        <fullName evidence="4">Class C sortase</fullName>
    </submittedName>
</protein>
<evidence type="ECO:0000313" key="4">
    <source>
        <dbReference type="EMBL" id="RHJ22128.1"/>
    </source>
</evidence>
<evidence type="ECO:0000313" key="5">
    <source>
        <dbReference type="Proteomes" id="UP000283727"/>
    </source>
</evidence>
<comment type="caution">
    <text evidence="4">The sequence shown here is derived from an EMBL/GenBank/DDBJ whole genome shotgun (WGS) entry which is preliminary data.</text>
</comment>
<gene>
    <name evidence="4" type="ORF">DW137_09390</name>
</gene>
<keyword evidence="1" id="KW-0378">Hydrolase</keyword>
<dbReference type="EMBL" id="QRLR01000006">
    <property type="protein sequence ID" value="RHJ22128.1"/>
    <property type="molecule type" value="Genomic_DNA"/>
</dbReference>
<feature type="active site" description="Acyl-thioester intermediate" evidence="2">
    <location>
        <position position="240"/>
    </location>
</feature>
<dbReference type="AlphaFoldDB" id="A0A415C320"/>
<dbReference type="NCBIfam" id="NF033745">
    <property type="entry name" value="class_C_sortase"/>
    <property type="match status" value="1"/>
</dbReference>
<sequence>MAQRRSRRRARMILQSRLAFTLTAILLILAVGAMLLPFAQQAGMDRRLDAQARRAASTALGFPHSSRSTMIQAAVTYNKQLLAGGQPVLGEETDPWSGSDTHGDFTGSDDREYERLLSFDSTGVMGRVLIPSISVDLPIRHGSGSQVLETGAGHLHGTSLPVGGDGTHTVITAHSNMSTASFFTRLDELKEGDPFYLEVAGNTLAYRVSGIRVVNPRGRASDYDFLRAEQGVDKATLLTCTGPGNTKRLLVTGVRNRMPDQIPYPDQAPKDQTAALKGTLAASGTTLLAGGVTLRTIRRRRPPDGRHRTDPFHNHRNH</sequence>